<dbReference type="InterPro" id="IPR002104">
    <property type="entry name" value="Integrase_catalytic"/>
</dbReference>
<keyword evidence="6" id="KW-1185">Reference proteome</keyword>
<dbReference type="SUPFAM" id="SSF56349">
    <property type="entry name" value="DNA breaking-rejoining enzymes"/>
    <property type="match status" value="1"/>
</dbReference>
<dbReference type="GO" id="GO:0003677">
    <property type="term" value="F:DNA binding"/>
    <property type="evidence" value="ECO:0007669"/>
    <property type="project" value="UniProtKB-KW"/>
</dbReference>
<dbReference type="GO" id="GO:0006310">
    <property type="term" value="P:DNA recombination"/>
    <property type="evidence" value="ECO:0007669"/>
    <property type="project" value="UniProtKB-KW"/>
</dbReference>
<evidence type="ECO:0000313" key="5">
    <source>
        <dbReference type="EMBL" id="AEH39521.1"/>
    </source>
</evidence>
<evidence type="ECO:0000259" key="4">
    <source>
        <dbReference type="PROSITE" id="PS51898"/>
    </source>
</evidence>
<evidence type="ECO:0000256" key="2">
    <source>
        <dbReference type="ARBA" id="ARBA00023125"/>
    </source>
</evidence>
<dbReference type="OrthoDB" id="303624at2157"/>
<evidence type="ECO:0000313" key="6">
    <source>
        <dbReference type="Proteomes" id="UP000006794"/>
    </source>
</evidence>
<dbReference type="EMBL" id="CP002842">
    <property type="protein sequence ID" value="AEH39521.1"/>
    <property type="molecule type" value="Genomic_DNA"/>
</dbReference>
<keyword evidence="5" id="KW-0614">Plasmid</keyword>
<gene>
    <name evidence="5" type="ordered locus">Halxa_0281</name>
</gene>
<protein>
    <submittedName>
        <fullName evidence="5">Integrase family protein</fullName>
    </submittedName>
</protein>
<evidence type="ECO:0000256" key="3">
    <source>
        <dbReference type="ARBA" id="ARBA00023172"/>
    </source>
</evidence>
<dbReference type="Pfam" id="PF00589">
    <property type="entry name" value="Phage_integrase"/>
    <property type="match status" value="1"/>
</dbReference>
<feature type="domain" description="Tyr recombinase" evidence="4">
    <location>
        <begin position="215"/>
        <end position="404"/>
    </location>
</feature>
<accession>F8DET1</accession>
<dbReference type="KEGG" id="hxa:Halxa_0281"/>
<keyword evidence="3" id="KW-0233">DNA recombination</keyword>
<dbReference type="GO" id="GO:0015074">
    <property type="term" value="P:DNA integration"/>
    <property type="evidence" value="ECO:0007669"/>
    <property type="project" value="UniProtKB-KW"/>
</dbReference>
<dbReference type="InterPro" id="IPR050090">
    <property type="entry name" value="Tyrosine_recombinase_XerCD"/>
</dbReference>
<proteinExistence type="predicted"/>
<dbReference type="PANTHER" id="PTHR30349:SF41">
    <property type="entry name" value="INTEGRASE_RECOMBINASE PROTEIN MJ0367-RELATED"/>
    <property type="match status" value="1"/>
</dbReference>
<dbReference type="RefSeq" id="WP_013876059.1">
    <property type="nucleotide sequence ID" value="NC_015659.1"/>
</dbReference>
<reference evidence="6" key="1">
    <citation type="journal article" date="2012" name="Stand. Genomic Sci.">
        <title>Complete genome sequence of Halopiger xanaduensis type strain (SH-6(T)).</title>
        <authorList>
            <person name="Anderson I."/>
            <person name="Tindall B.J."/>
            <person name="Rohde M."/>
            <person name="Lucas S."/>
            <person name="Han J."/>
            <person name="Lapidus A."/>
            <person name="Cheng J.F."/>
            <person name="Goodwin L."/>
            <person name="Pitluck S."/>
            <person name="Peters L."/>
            <person name="Pati A."/>
            <person name="Mikhailova N."/>
            <person name="Pagani I."/>
            <person name="Teshima H."/>
            <person name="Han C."/>
            <person name="Tapia R."/>
            <person name="Land M."/>
            <person name="Woyke T."/>
            <person name="Klenk H.P."/>
            <person name="Kyrpides N."/>
            <person name="Ivanova N."/>
        </authorList>
    </citation>
    <scope>NUCLEOTIDE SEQUENCE [LARGE SCALE GENOMIC DNA]</scope>
    <source>
        <strain evidence="6">DSM 18323 / JCM 14033 / SH-6</strain>
        <plasmid evidence="6">Plasmid pHALXA03</plasmid>
    </source>
</reference>
<geneLocation type="plasmid" evidence="5 6">
    <name>pHALXA03</name>
</geneLocation>
<dbReference type="HOGENOM" id="CLU_658275_0_0_2"/>
<dbReference type="PANTHER" id="PTHR30349">
    <property type="entry name" value="PHAGE INTEGRASE-RELATED"/>
    <property type="match status" value="1"/>
</dbReference>
<name>F8DET1_HALXS</name>
<dbReference type="GeneID" id="10795635"/>
<dbReference type="Proteomes" id="UP000006794">
    <property type="component" value="Plasmid pHALXA03"/>
</dbReference>
<keyword evidence="2" id="KW-0238">DNA-binding</keyword>
<dbReference type="InterPro" id="IPR011010">
    <property type="entry name" value="DNA_brk_join_enz"/>
</dbReference>
<dbReference type="Gene3D" id="1.10.443.10">
    <property type="entry name" value="Intergrase catalytic core"/>
    <property type="match status" value="1"/>
</dbReference>
<keyword evidence="1" id="KW-0229">DNA integration</keyword>
<organism evidence="5 6">
    <name type="scientific">Halopiger xanaduensis (strain DSM 18323 / JCM 14033 / SH-6)</name>
    <dbReference type="NCBI Taxonomy" id="797210"/>
    <lineage>
        <taxon>Archaea</taxon>
        <taxon>Methanobacteriati</taxon>
        <taxon>Methanobacteriota</taxon>
        <taxon>Stenosarchaea group</taxon>
        <taxon>Halobacteria</taxon>
        <taxon>Halobacteriales</taxon>
        <taxon>Natrialbaceae</taxon>
        <taxon>Halopiger</taxon>
    </lineage>
</organism>
<dbReference type="AlphaFoldDB" id="F8DET1"/>
<sequence length="413" mass="47710">MSTNDRTSSEHIRWSHKSLEDLRSFWNKEIEPDLRRAGVDLDERPSYQDLLEVGYGGLQDALREQHDMTLGEFLESVGYFEADPEDSYPWGIDAETTVDELESYVRTLDRRRNLAESTVETKRSRLATYARCYRDVHGRADLVARLDDLEYRAEEIERVLAVFDELDRDLESDGSKLRYLGDVSQFYEHLQRRGKAAYNPAENIDMEYDWDRSEPDNPTLTSAQVRRLYEATQSPDEELLVIALCGWGLRRNEVAGLHVSQLVLEGDDPHIYFEERKNGPGTVALIYGRETLADRIDALGSTDREWSGYLFPSRQADSGHVVGETIQARFKRIAERAGVRVRGETPTSKMGRRFWYTTYLESQKQLLENLDAIAEDQGSSDASVVLKNYLSEAERRQYRREYMREKLAEAFGN</sequence>
<evidence type="ECO:0000256" key="1">
    <source>
        <dbReference type="ARBA" id="ARBA00022908"/>
    </source>
</evidence>
<dbReference type="InterPro" id="IPR013762">
    <property type="entry name" value="Integrase-like_cat_sf"/>
</dbReference>
<dbReference type="PROSITE" id="PS51898">
    <property type="entry name" value="TYR_RECOMBINASE"/>
    <property type="match status" value="1"/>
</dbReference>